<comment type="catalytic activity">
    <reaction evidence="5">
        <text>(2S)-2-phospholactate + GTP + H(+) = (2S)-lactyl-2-diphospho-5'-guanosine + diphosphate</text>
        <dbReference type="Rhea" id="RHEA:63424"/>
        <dbReference type="ChEBI" id="CHEBI:15378"/>
        <dbReference type="ChEBI" id="CHEBI:33019"/>
        <dbReference type="ChEBI" id="CHEBI:37565"/>
        <dbReference type="ChEBI" id="CHEBI:59435"/>
        <dbReference type="ChEBI" id="CHEBI:59906"/>
        <dbReference type="EC" id="2.7.7.68"/>
    </reaction>
</comment>
<proteinExistence type="inferred from homology"/>
<dbReference type="UniPathway" id="UPA00071"/>
<dbReference type="Gene3D" id="3.90.550.10">
    <property type="entry name" value="Spore Coat Polysaccharide Biosynthesis Protein SpsA, Chain A"/>
    <property type="match status" value="1"/>
</dbReference>
<comment type="similarity">
    <text evidence="5">Belongs to the CofC family.</text>
</comment>
<evidence type="ECO:0000256" key="1">
    <source>
        <dbReference type="ARBA" id="ARBA00022679"/>
    </source>
</evidence>
<accession>A0A346PIT8</accession>
<name>A0A346PIT8_9EURY</name>
<dbReference type="EC" id="2.7.7.68" evidence="5"/>
<dbReference type="RefSeq" id="WP_117365395.1">
    <property type="nucleotide sequence ID" value="NZ_CP024047.1"/>
</dbReference>
<dbReference type="GO" id="GO:0052645">
    <property type="term" value="P:F420-0 metabolic process"/>
    <property type="evidence" value="ECO:0007669"/>
    <property type="project" value="UniProtKB-UniRule"/>
</dbReference>
<dbReference type="SUPFAM" id="SSF53448">
    <property type="entry name" value="Nucleotide-diphospho-sugar transferases"/>
    <property type="match status" value="1"/>
</dbReference>
<dbReference type="PANTHER" id="PTHR40392:SF1">
    <property type="entry name" value="2-PHOSPHO-L-LACTATE GUANYLYLTRANSFERASE"/>
    <property type="match status" value="1"/>
</dbReference>
<evidence type="ECO:0000313" key="6">
    <source>
        <dbReference type="EMBL" id="AXR79433.1"/>
    </source>
</evidence>
<dbReference type="InterPro" id="IPR029044">
    <property type="entry name" value="Nucleotide-diphossugar_trans"/>
</dbReference>
<evidence type="ECO:0000256" key="4">
    <source>
        <dbReference type="ARBA" id="ARBA00023134"/>
    </source>
</evidence>
<protein>
    <recommendedName>
        <fullName evidence="5">2-phospho-L-lactate guanylyltransferase</fullName>
        <shortName evidence="5">LP guanylyltransferase</shortName>
        <ecNumber evidence="5">2.7.7.68</ecNumber>
    </recommendedName>
</protein>
<reference evidence="7" key="1">
    <citation type="submission" date="2017-10" db="EMBL/GenBank/DDBJ databases">
        <title>Phenotypic and genomic properties of facultatively anaerobic sulfur-reducing natronoarchaea from hypersaline soda lakes.</title>
        <authorList>
            <person name="Sorokin D.Y."/>
            <person name="Kublanov I.V."/>
            <person name="Roman P."/>
            <person name="Sinninghe Damste J.S."/>
            <person name="Golyshin P.N."/>
            <person name="Rojo D."/>
            <person name="Ciordia S."/>
            <person name="Mena Md.C."/>
            <person name="Ferrer M."/>
            <person name="Messina E."/>
            <person name="Smedile F."/>
            <person name="La Spada G."/>
            <person name="La Cono V."/>
            <person name="Yakimov M.M."/>
        </authorList>
    </citation>
    <scope>NUCLEOTIDE SEQUENCE [LARGE SCALE GENOMIC DNA]</scope>
    <source>
        <strain evidence="7">AArc1</strain>
    </source>
</reference>
<dbReference type="Pfam" id="PF01983">
    <property type="entry name" value="CofC"/>
    <property type="match status" value="1"/>
</dbReference>
<dbReference type="NCBIfam" id="TIGR03552">
    <property type="entry name" value="F420_cofC"/>
    <property type="match status" value="1"/>
</dbReference>
<dbReference type="AlphaFoldDB" id="A0A346PIT8"/>
<keyword evidence="1 5" id="KW-0808">Transferase</keyword>
<dbReference type="KEGG" id="nan:AArc1_3127"/>
<dbReference type="GeneID" id="37639894"/>
<dbReference type="InterPro" id="IPR002835">
    <property type="entry name" value="CofC"/>
</dbReference>
<organism evidence="6 7">
    <name type="scientific">Natrarchaeobaculum sulfurireducens</name>
    <dbReference type="NCBI Taxonomy" id="2044521"/>
    <lineage>
        <taxon>Archaea</taxon>
        <taxon>Methanobacteriati</taxon>
        <taxon>Methanobacteriota</taxon>
        <taxon>Stenosarchaea group</taxon>
        <taxon>Halobacteria</taxon>
        <taxon>Halobacteriales</taxon>
        <taxon>Natrialbaceae</taxon>
        <taxon>Natrarchaeobaculum</taxon>
    </lineage>
</organism>
<dbReference type="Gene3D" id="6.10.140.50">
    <property type="match status" value="1"/>
</dbReference>
<keyword evidence="3 5" id="KW-0547">Nucleotide-binding</keyword>
<evidence type="ECO:0000256" key="2">
    <source>
        <dbReference type="ARBA" id="ARBA00022695"/>
    </source>
</evidence>
<dbReference type="PANTHER" id="PTHR40392">
    <property type="entry name" value="2-PHOSPHO-L-LACTATE GUANYLYLTRANSFERASE"/>
    <property type="match status" value="1"/>
</dbReference>
<comment type="function">
    <text evidence="5">Guanylyltransferase that catalyzes the activation of (2S)-2-phospholactate (2-PL) as (2S)-lactyl-2-diphospho-5'-guanosine, via the condensation of 2-PL with GTP. It is involved in the biosynthesis of coenzyme F420, a hydride carrier cofactor.</text>
</comment>
<keyword evidence="4 5" id="KW-0342">GTP-binding</keyword>
<gene>
    <name evidence="5" type="primary">cofC</name>
    <name evidence="6" type="ORF">AArc1_3127</name>
</gene>
<dbReference type="EMBL" id="CP024047">
    <property type="protein sequence ID" value="AXR79433.1"/>
    <property type="molecule type" value="Genomic_DNA"/>
</dbReference>
<dbReference type="GO" id="GO:0005525">
    <property type="term" value="F:GTP binding"/>
    <property type="evidence" value="ECO:0007669"/>
    <property type="project" value="UniProtKB-KW"/>
</dbReference>
<evidence type="ECO:0000256" key="5">
    <source>
        <dbReference type="HAMAP-Rule" id="MF_02114"/>
    </source>
</evidence>
<dbReference type="GO" id="GO:0043814">
    <property type="term" value="F:phospholactate guanylyltransferase activity"/>
    <property type="evidence" value="ECO:0007669"/>
    <property type="project" value="UniProtKB-EC"/>
</dbReference>
<comment type="pathway">
    <text evidence="5">Cofactor biosynthesis; coenzyme F420 biosynthesis.</text>
</comment>
<dbReference type="HAMAP" id="MF_02114">
    <property type="entry name" value="CofC"/>
    <property type="match status" value="1"/>
</dbReference>
<comment type="subunit">
    <text evidence="5">Homodimer.</text>
</comment>
<evidence type="ECO:0000313" key="7">
    <source>
        <dbReference type="Proteomes" id="UP000258707"/>
    </source>
</evidence>
<dbReference type="Proteomes" id="UP000258707">
    <property type="component" value="Chromosome"/>
</dbReference>
<evidence type="ECO:0000256" key="3">
    <source>
        <dbReference type="ARBA" id="ARBA00022741"/>
    </source>
</evidence>
<sequence length="219" mass="22762">MQVVVPFAAETPKTRLESVLSPVERSTVARAMLTDVVSALVETGHEPTVLSTASLADANGPGLSSLPAAVTVDDRPLTEAVNARLPTSAGETVAVVMADLALATPTALERLFSADADVVIAPGRGGGTNALVVRHPSFRVDYHGASYLDHVRIAREVGASCVSIDSFRLSTDIDEPGDLVEVLLHGDGQAAATLEELGFGLEIDEGRVAVSRSGGVRRQ</sequence>
<keyword evidence="2 5" id="KW-0548">Nucleotidyltransferase</keyword>